<accession>A0A140E088</accession>
<dbReference type="PROSITE" id="PS50297">
    <property type="entry name" value="ANK_REP_REGION"/>
    <property type="match status" value="1"/>
</dbReference>
<protein>
    <submittedName>
        <fullName evidence="1">Ankyrin repeat protein</fullName>
    </submittedName>
</protein>
<dbReference type="PROSITE" id="PS50088">
    <property type="entry name" value="ANK_REPEAT"/>
    <property type="match status" value="1"/>
</dbReference>
<sequence>VPILGLKNDYAVRLASQKGHIEVVKYLVSQGADIKSENDCAVIYASRNGHL</sequence>
<evidence type="ECO:0000313" key="2">
    <source>
        <dbReference type="Proteomes" id="UP000240935"/>
    </source>
</evidence>
<dbReference type="EMBL" id="KF959826">
    <property type="protein sequence ID" value="AMK61713.1"/>
    <property type="molecule type" value="Genomic_DNA"/>
</dbReference>
<reference evidence="1 2" key="1">
    <citation type="journal article" date="2014" name="Virol. J.">
        <title>Samba virus: a novel mimivirus from a giant rain forest, the Brazilian Amazon.</title>
        <authorList>
            <person name="Campos R.K."/>
            <person name="Boratto P.V."/>
            <person name="Assis F.L."/>
            <person name="Aguiar E.R."/>
            <person name="Silva L.C."/>
            <person name="Albarnaz J.D."/>
            <person name="Dornas F.P."/>
            <person name="Trindade G.S."/>
            <person name="Ferreira P.P."/>
            <person name="Marques J.T."/>
            <person name="Robert C."/>
            <person name="Raoult D."/>
            <person name="Kroon E.G."/>
            <person name="La Scola B."/>
            <person name="Abrahao J.S."/>
        </authorList>
    </citation>
    <scope>NUCLEOTIDE SEQUENCE [LARGE SCALE GENOMIC DNA]</scope>
</reference>
<dbReference type="Pfam" id="PF12796">
    <property type="entry name" value="Ank_2"/>
    <property type="match status" value="1"/>
</dbReference>
<dbReference type="InterPro" id="IPR002110">
    <property type="entry name" value="Ankyrin_rpt"/>
</dbReference>
<proteinExistence type="predicted"/>
<feature type="non-terminal residue" evidence="1">
    <location>
        <position position="1"/>
    </location>
</feature>
<dbReference type="Proteomes" id="UP000240935">
    <property type="component" value="Segment"/>
</dbReference>
<organism evidence="1 2">
    <name type="scientific">Samba virus</name>
    <dbReference type="NCBI Taxonomy" id="1461100"/>
    <lineage>
        <taxon>Viruses</taxon>
        <taxon>Varidnaviria</taxon>
        <taxon>Bamfordvirae</taxon>
        <taxon>Nucleocytoviricota</taxon>
        <taxon>Megaviricetes</taxon>
        <taxon>Imitervirales</taxon>
        <taxon>Mimiviridae</taxon>
        <taxon>Megamimivirinae</taxon>
        <taxon>Mimivirus</taxon>
        <taxon>Mimivirus bradfordmassiliense</taxon>
    </lineage>
</organism>
<evidence type="ECO:0000313" key="1">
    <source>
        <dbReference type="EMBL" id="AMK61713.1"/>
    </source>
</evidence>
<dbReference type="Gene3D" id="1.25.40.20">
    <property type="entry name" value="Ankyrin repeat-containing domain"/>
    <property type="match status" value="1"/>
</dbReference>
<dbReference type="SUPFAM" id="SSF48403">
    <property type="entry name" value="Ankyrin repeat"/>
    <property type="match status" value="1"/>
</dbReference>
<name>A0A140E088_MIMIV</name>
<dbReference type="InterPro" id="IPR036770">
    <property type="entry name" value="Ankyrin_rpt-contain_sf"/>
</dbReference>